<dbReference type="GO" id="GO:0007018">
    <property type="term" value="P:microtubule-based movement"/>
    <property type="evidence" value="ECO:0007669"/>
    <property type="project" value="InterPro"/>
</dbReference>
<dbReference type="AlphaFoldDB" id="A0AAD5XHH7"/>
<dbReference type="Gene3D" id="3.40.850.10">
    <property type="entry name" value="Kinesin motor domain"/>
    <property type="match status" value="1"/>
</dbReference>
<dbReference type="EMBL" id="JADGJH010000586">
    <property type="protein sequence ID" value="KAJ3125900.1"/>
    <property type="molecule type" value="Genomic_DNA"/>
</dbReference>
<dbReference type="GO" id="GO:0005524">
    <property type="term" value="F:ATP binding"/>
    <property type="evidence" value="ECO:0007669"/>
    <property type="project" value="InterPro"/>
</dbReference>
<dbReference type="InterPro" id="IPR001752">
    <property type="entry name" value="Kinesin_motor_dom"/>
</dbReference>
<sequence length="160" mass="17939">MQPLVRNFLGGFNQTLVLFGSTGTKKSEWFYSKEEVSIVSQFLELLFSSQSGPFKLEVTAMQIYGQLVRDMLHAGNETVHLKTEGYNSSFKGFVKKSVNNPNSGMEIISSIWTGNYSAKKSQVAAITECITFKLEKDLTLKSFDDEVNDNNNKSENNTNN</sequence>
<proteinExistence type="predicted"/>
<name>A0AAD5XHH7_9FUNG</name>
<reference evidence="2" key="1">
    <citation type="submission" date="2020-05" db="EMBL/GenBank/DDBJ databases">
        <title>Phylogenomic resolution of chytrid fungi.</title>
        <authorList>
            <person name="Stajich J.E."/>
            <person name="Amses K."/>
            <person name="Simmons R."/>
            <person name="Seto K."/>
            <person name="Myers J."/>
            <person name="Bonds A."/>
            <person name="Quandt C.A."/>
            <person name="Barry K."/>
            <person name="Liu P."/>
            <person name="Grigoriev I."/>
            <person name="Longcore J.E."/>
            <person name="James T.Y."/>
        </authorList>
    </citation>
    <scope>NUCLEOTIDE SEQUENCE</scope>
    <source>
        <strain evidence="2">JEL0513</strain>
    </source>
</reference>
<dbReference type="SUPFAM" id="SSF52540">
    <property type="entry name" value="P-loop containing nucleoside triphosphate hydrolases"/>
    <property type="match status" value="1"/>
</dbReference>
<dbReference type="InterPro" id="IPR027417">
    <property type="entry name" value="P-loop_NTPase"/>
</dbReference>
<dbReference type="Pfam" id="PF00225">
    <property type="entry name" value="Kinesin"/>
    <property type="match status" value="1"/>
</dbReference>
<evidence type="ECO:0000313" key="3">
    <source>
        <dbReference type="Proteomes" id="UP001211907"/>
    </source>
</evidence>
<organism evidence="2 3">
    <name type="scientific">Physocladia obscura</name>
    <dbReference type="NCBI Taxonomy" id="109957"/>
    <lineage>
        <taxon>Eukaryota</taxon>
        <taxon>Fungi</taxon>
        <taxon>Fungi incertae sedis</taxon>
        <taxon>Chytridiomycota</taxon>
        <taxon>Chytridiomycota incertae sedis</taxon>
        <taxon>Chytridiomycetes</taxon>
        <taxon>Chytridiales</taxon>
        <taxon>Chytriomycetaceae</taxon>
        <taxon>Physocladia</taxon>
    </lineage>
</organism>
<gene>
    <name evidence="2" type="ORF">HK100_010537</name>
</gene>
<comment type="caution">
    <text evidence="2">The sequence shown here is derived from an EMBL/GenBank/DDBJ whole genome shotgun (WGS) entry which is preliminary data.</text>
</comment>
<dbReference type="GO" id="GO:0008017">
    <property type="term" value="F:microtubule binding"/>
    <property type="evidence" value="ECO:0007669"/>
    <property type="project" value="InterPro"/>
</dbReference>
<dbReference type="InterPro" id="IPR036961">
    <property type="entry name" value="Kinesin_motor_dom_sf"/>
</dbReference>
<protein>
    <recommendedName>
        <fullName evidence="1">Kinesin motor domain-containing protein</fullName>
    </recommendedName>
</protein>
<feature type="domain" description="Kinesin motor" evidence="1">
    <location>
        <begin position="2"/>
        <end position="110"/>
    </location>
</feature>
<evidence type="ECO:0000313" key="2">
    <source>
        <dbReference type="EMBL" id="KAJ3125900.1"/>
    </source>
</evidence>
<evidence type="ECO:0000259" key="1">
    <source>
        <dbReference type="Pfam" id="PF00225"/>
    </source>
</evidence>
<dbReference type="Proteomes" id="UP001211907">
    <property type="component" value="Unassembled WGS sequence"/>
</dbReference>
<dbReference type="GO" id="GO:0003777">
    <property type="term" value="F:microtubule motor activity"/>
    <property type="evidence" value="ECO:0007669"/>
    <property type="project" value="InterPro"/>
</dbReference>
<accession>A0AAD5XHH7</accession>
<keyword evidence="3" id="KW-1185">Reference proteome</keyword>